<proteinExistence type="predicted"/>
<comment type="caution">
    <text evidence="1">The sequence shown here is derived from an EMBL/GenBank/DDBJ whole genome shotgun (WGS) entry which is preliminary data.</text>
</comment>
<gene>
    <name evidence="1" type="ORF">FOXB_09663</name>
</gene>
<name>F9FTE1_FUSOF</name>
<dbReference type="EMBL" id="AFQF01002604">
    <property type="protein sequence ID" value="EGU79804.1"/>
    <property type="molecule type" value="Genomic_DNA"/>
</dbReference>
<accession>F9FTE1</accession>
<dbReference type="AlphaFoldDB" id="F9FTE1"/>
<reference evidence="1" key="1">
    <citation type="journal article" date="2012" name="Mol. Plant Microbe Interact.">
        <title>A highly conserved effector in Fusarium oxysporum is required for full virulence on Arabidopsis.</title>
        <authorList>
            <person name="Thatcher L.F."/>
            <person name="Gardiner D.M."/>
            <person name="Kazan K."/>
            <person name="Manners J."/>
        </authorList>
    </citation>
    <scope>NUCLEOTIDE SEQUENCE [LARGE SCALE GENOMIC DNA]</scope>
    <source>
        <strain evidence="1">Fo5176</strain>
    </source>
</reference>
<sequence length="109" mass="12570">MIMLEKFRFISVSVGSLLFSLQVPPLHLTELGICLHHLGREGMPVSFWPKPFVDDYHPPERALKTQAKWLPAQKRMRVVNQIEGCAPPVPEQGFRSTKTLLCYLHKMSW</sequence>
<evidence type="ECO:0000313" key="1">
    <source>
        <dbReference type="EMBL" id="EGU79804.1"/>
    </source>
</evidence>
<protein>
    <submittedName>
        <fullName evidence="1">Uncharacterized protein</fullName>
    </submittedName>
</protein>
<organism evidence="1">
    <name type="scientific">Fusarium oxysporum (strain Fo5176)</name>
    <name type="common">Fusarium vascular wilt</name>
    <dbReference type="NCBI Taxonomy" id="660025"/>
    <lineage>
        <taxon>Eukaryota</taxon>
        <taxon>Fungi</taxon>
        <taxon>Dikarya</taxon>
        <taxon>Ascomycota</taxon>
        <taxon>Pezizomycotina</taxon>
        <taxon>Sordariomycetes</taxon>
        <taxon>Hypocreomycetidae</taxon>
        <taxon>Hypocreales</taxon>
        <taxon>Nectriaceae</taxon>
        <taxon>Fusarium</taxon>
        <taxon>Fusarium oxysporum species complex</taxon>
    </lineage>
</organism>